<protein>
    <recommendedName>
        <fullName evidence="3">Glycosyl transferase family 1 domain-containing protein</fullName>
    </recommendedName>
</protein>
<reference evidence="4 5" key="1">
    <citation type="submission" date="2018-05" db="EMBL/GenBank/DDBJ databases">
        <title>Complete genome sequence of sponge-derived Streptomyces sp. HNM0039.</title>
        <authorList>
            <person name="Huang X."/>
            <person name="Zhou S."/>
        </authorList>
    </citation>
    <scope>NUCLEOTIDE SEQUENCE [LARGE SCALE GENOMIC DNA]</scope>
    <source>
        <strain evidence="4 5">HNM0039</strain>
    </source>
</reference>
<feature type="domain" description="Glycosyl transferase family 1" evidence="3">
    <location>
        <begin position="32"/>
        <end position="127"/>
    </location>
</feature>
<dbReference type="KEGG" id="stir:DDW44_25895"/>
<feature type="region of interest" description="Disordered" evidence="2">
    <location>
        <begin position="137"/>
        <end position="170"/>
    </location>
</feature>
<evidence type="ECO:0000259" key="3">
    <source>
        <dbReference type="Pfam" id="PF00534"/>
    </source>
</evidence>
<accession>A0A2S1SZN8</accession>
<dbReference type="GO" id="GO:0016757">
    <property type="term" value="F:glycosyltransferase activity"/>
    <property type="evidence" value="ECO:0007669"/>
    <property type="project" value="InterPro"/>
</dbReference>
<name>A0A2S1SZN8_9ACTN</name>
<dbReference type="SUPFAM" id="SSF53756">
    <property type="entry name" value="UDP-Glycosyltransferase/glycogen phosphorylase"/>
    <property type="match status" value="1"/>
</dbReference>
<dbReference type="PANTHER" id="PTHR45947:SF3">
    <property type="entry name" value="SULFOQUINOVOSYL TRANSFERASE SQD2"/>
    <property type="match status" value="1"/>
</dbReference>
<dbReference type="OrthoDB" id="9806887at2"/>
<evidence type="ECO:0000313" key="4">
    <source>
        <dbReference type="EMBL" id="AWI31836.1"/>
    </source>
</evidence>
<proteinExistence type="predicted"/>
<dbReference type="AlphaFoldDB" id="A0A2S1SZN8"/>
<evidence type="ECO:0000256" key="1">
    <source>
        <dbReference type="ARBA" id="ARBA00022679"/>
    </source>
</evidence>
<dbReference type="Proteomes" id="UP000244900">
    <property type="component" value="Chromosome"/>
</dbReference>
<feature type="region of interest" description="Disordered" evidence="2">
    <location>
        <begin position="1"/>
        <end position="22"/>
    </location>
</feature>
<dbReference type="Pfam" id="PF00534">
    <property type="entry name" value="Glycos_transf_1"/>
    <property type="match status" value="1"/>
</dbReference>
<keyword evidence="1" id="KW-0808">Transferase</keyword>
<evidence type="ECO:0000256" key="2">
    <source>
        <dbReference type="SAM" id="MobiDB-lite"/>
    </source>
</evidence>
<dbReference type="InterPro" id="IPR001296">
    <property type="entry name" value="Glyco_trans_1"/>
</dbReference>
<keyword evidence="5" id="KW-1185">Reference proteome</keyword>
<evidence type="ECO:0000313" key="5">
    <source>
        <dbReference type="Proteomes" id="UP000244900"/>
    </source>
</evidence>
<organism evidence="4 5">
    <name type="scientific">Streptomyces tirandamycinicus</name>
    <dbReference type="NCBI Taxonomy" id="2174846"/>
    <lineage>
        <taxon>Bacteria</taxon>
        <taxon>Bacillati</taxon>
        <taxon>Actinomycetota</taxon>
        <taxon>Actinomycetes</taxon>
        <taxon>Kitasatosporales</taxon>
        <taxon>Streptomycetaceae</taxon>
        <taxon>Streptomyces</taxon>
    </lineage>
</organism>
<dbReference type="EMBL" id="CP029188">
    <property type="protein sequence ID" value="AWI31836.1"/>
    <property type="molecule type" value="Genomic_DNA"/>
</dbReference>
<dbReference type="PANTHER" id="PTHR45947">
    <property type="entry name" value="SULFOQUINOVOSYL TRANSFERASE SQD2"/>
    <property type="match status" value="1"/>
</dbReference>
<dbReference type="Gene3D" id="3.40.50.2000">
    <property type="entry name" value="Glycogen Phosphorylase B"/>
    <property type="match status" value="1"/>
</dbReference>
<sequence>MAGPCAAGTPAGGPVGRPVHRHQGPPVGAARFALLLDEIPGARLEVLGDGPLRNELERLAGRLGVSGSVCFRGRLPWPQTLGAYDEADVLLFTSLRDSFGVQNLEAWARGVPVVHLDHQGVRGLLRTGLRDCGTAGRCGGPAAAPGPRARRGAHRPSGPPPEGGGRAAVGTTAHLVTEAKLAEQLYETVVNRR</sequence>
<gene>
    <name evidence="4" type="ORF">DDW44_25895</name>
</gene>
<dbReference type="InterPro" id="IPR050194">
    <property type="entry name" value="Glycosyltransferase_grp1"/>
</dbReference>